<gene>
    <name evidence="1" type="ORF">J4573_36145</name>
</gene>
<evidence type="ECO:0000313" key="1">
    <source>
        <dbReference type="EMBL" id="MBO2452570.1"/>
    </source>
</evidence>
<dbReference type="Proteomes" id="UP000669179">
    <property type="component" value="Unassembled WGS sequence"/>
</dbReference>
<name>A0A939PHJ0_9ACTN</name>
<dbReference type="SUPFAM" id="SSF55144">
    <property type="entry name" value="LigT-like"/>
    <property type="match status" value="1"/>
</dbReference>
<dbReference type="InterPro" id="IPR009097">
    <property type="entry name" value="Cyclic_Pdiesterase"/>
</dbReference>
<evidence type="ECO:0000313" key="2">
    <source>
        <dbReference type="Proteomes" id="UP000669179"/>
    </source>
</evidence>
<comment type="caution">
    <text evidence="1">The sequence shown here is derived from an EMBL/GenBank/DDBJ whole genome shotgun (WGS) entry which is preliminary data.</text>
</comment>
<dbReference type="Gene3D" id="3.90.1140.10">
    <property type="entry name" value="Cyclic phosphodiesterase"/>
    <property type="match status" value="1"/>
</dbReference>
<dbReference type="AlphaFoldDB" id="A0A939PHJ0"/>
<protein>
    <submittedName>
        <fullName evidence="1">2'-5' RNA ligase family protein</fullName>
    </submittedName>
</protein>
<dbReference type="GO" id="GO:0016874">
    <property type="term" value="F:ligase activity"/>
    <property type="evidence" value="ECO:0007669"/>
    <property type="project" value="UniProtKB-KW"/>
</dbReference>
<organism evidence="1 2">
    <name type="scientific">Actinomadura barringtoniae</name>
    <dbReference type="NCBI Taxonomy" id="1427535"/>
    <lineage>
        <taxon>Bacteria</taxon>
        <taxon>Bacillati</taxon>
        <taxon>Actinomycetota</taxon>
        <taxon>Actinomycetes</taxon>
        <taxon>Streptosporangiales</taxon>
        <taxon>Thermomonosporaceae</taxon>
        <taxon>Actinomadura</taxon>
    </lineage>
</organism>
<dbReference type="EMBL" id="JAGEOJ010000016">
    <property type="protein sequence ID" value="MBO2452570.1"/>
    <property type="molecule type" value="Genomic_DNA"/>
</dbReference>
<dbReference type="Pfam" id="PF13563">
    <property type="entry name" value="2_5_RNA_ligase2"/>
    <property type="match status" value="1"/>
</dbReference>
<reference evidence="1" key="1">
    <citation type="submission" date="2021-03" db="EMBL/GenBank/DDBJ databases">
        <authorList>
            <person name="Kanchanasin P."/>
            <person name="Saeng-In P."/>
            <person name="Phongsopitanun W."/>
            <person name="Yuki M."/>
            <person name="Kudo T."/>
            <person name="Ohkuma M."/>
            <person name="Tanasupawat S."/>
        </authorList>
    </citation>
    <scope>NUCLEOTIDE SEQUENCE</scope>
    <source>
        <strain evidence="1">GKU 128</strain>
    </source>
</reference>
<accession>A0A939PHJ0</accession>
<keyword evidence="2" id="KW-1185">Reference proteome</keyword>
<proteinExistence type="predicted"/>
<keyword evidence="1" id="KW-0436">Ligase</keyword>
<sequence>MTDHWWWRPGVRPGRRLLVWHILLDDLPEVRDLVRQCQDKLADFDGLDLIPEPWLHMTTQIVGFPDQIPDAEVDSMVEGVRQRFVDLAPVEVEIGKLWFHSEAVMLGIRPAKGLDPVRTAIRTAVAETVRAHQLADEPAWTPHVSIAYSSGDGPAAPVIQALDVPVVPRPLRITAVDLVEQVRDGHLYRWDRRARAYLGQQSRARE</sequence>
<dbReference type="RefSeq" id="WP_208260579.1">
    <property type="nucleotide sequence ID" value="NZ_JAGEOJ010000016.1"/>
</dbReference>